<keyword evidence="2" id="KW-1185">Reference proteome</keyword>
<dbReference type="Proteomes" id="UP000198318">
    <property type="component" value="Unassembled WGS sequence"/>
</dbReference>
<gene>
    <name evidence="1" type="ORF">SAMN05443665_10021</name>
</gene>
<accession>A0A239CXT0</accession>
<dbReference type="OrthoDB" id="3491585at2"/>
<name>A0A239CXT0_9ACTN</name>
<dbReference type="AlphaFoldDB" id="A0A239CXT0"/>
<evidence type="ECO:0000313" key="2">
    <source>
        <dbReference type="Proteomes" id="UP000198318"/>
    </source>
</evidence>
<reference evidence="1 2" key="1">
    <citation type="submission" date="2017-06" db="EMBL/GenBank/DDBJ databases">
        <authorList>
            <person name="Kim H.J."/>
            <person name="Triplett B.A."/>
        </authorList>
    </citation>
    <scope>NUCLEOTIDE SEQUENCE [LARGE SCALE GENOMIC DNA]</scope>
    <source>
        <strain evidence="1 2">DSM 44715</strain>
    </source>
</reference>
<organism evidence="1 2">
    <name type="scientific">Actinomadura meyerae</name>
    <dbReference type="NCBI Taxonomy" id="240840"/>
    <lineage>
        <taxon>Bacteria</taxon>
        <taxon>Bacillati</taxon>
        <taxon>Actinomycetota</taxon>
        <taxon>Actinomycetes</taxon>
        <taxon>Streptosporangiales</taxon>
        <taxon>Thermomonosporaceae</taxon>
        <taxon>Actinomadura</taxon>
    </lineage>
</organism>
<evidence type="ECO:0000313" key="1">
    <source>
        <dbReference type="EMBL" id="SNS24682.1"/>
    </source>
</evidence>
<sequence>MTWLDPDTCGVKLAEFEAMTRQLTQAAPKLAELADELWQALHAAQVSTAPAMEIKRIAAWADRAASDLRRRNRLAHDLDRQKLAFTICRPDGDYLKLPDRYTDQVAYASGRRSADLFRRAASGDPAARAALRALRPGDITPMFAKGLLEALGPEALLKLPMDLTVPLTADVRHDREGIDARAAETRAILAMLGRSLALSTRPGTAAYLGDDYLRNLTRAGRANFPPLSAPPHGTVGYQALSALLVAAGDTRFSTRFIDIVGSDMIAYDGRLRKTLGEEPLPTLAGKAGLGNALDPATTKVVPNDNKTDFLAALFTAAANSGREASQALLTHVHMGPFEQGTEPGFGGSTLQYLLHDRRPVWAATDHGTALGQALQTATTGQDDQSTTLAFAAAKILIADARKNFVVKGGILQIPERGPFDALSHGDLGDAIARPKHYDELSGLRPAMANILVAHLEKLHGIVQLSEYTKKAGPTQLTGEDLDYLLLDVTRDAAAYERLLMGQIAHSKLAIDRAVAEHGDLSDVIAREGWMFGHLLEARHQAIGAEETRLAEDLNRMRKYVGTAVGLVPIAPTLVAERIPGAGKAAEATILAMTGKLTDVAAKRLADSPDQRILGPATETEAVEQLLNQMILSSMMQCR</sequence>
<dbReference type="EMBL" id="FZOR01000002">
    <property type="protein sequence ID" value="SNS24682.1"/>
    <property type="molecule type" value="Genomic_DNA"/>
</dbReference>
<proteinExistence type="predicted"/>
<dbReference type="RefSeq" id="WP_089324306.1">
    <property type="nucleotide sequence ID" value="NZ_FZOR01000002.1"/>
</dbReference>
<protein>
    <submittedName>
        <fullName evidence="1">Uncharacterized protein</fullName>
    </submittedName>
</protein>